<dbReference type="GeneID" id="34590387"/>
<feature type="compositionally biased region" description="Basic residues" evidence="1">
    <location>
        <begin position="125"/>
        <end position="140"/>
    </location>
</feature>
<reference evidence="2 3" key="1">
    <citation type="submission" date="2016-03" db="EMBL/GenBank/DDBJ databases">
        <title>The draft genome sequence of Fonsecaea nubica causative agent of cutaneous subcutaneous infection in human host.</title>
        <authorList>
            <person name="Costa F."/>
            <person name="Sybren D.H."/>
            <person name="Raittz R.T."/>
            <person name="Weiss V.A."/>
            <person name="Leao A.C."/>
            <person name="Gomes R."/>
            <person name="De Souza E.M."/>
            <person name="Pedrosa F.O."/>
            <person name="Steffens M.B."/>
            <person name="Bombassaro A."/>
            <person name="Tadra-Sfeir M.Z."/>
            <person name="Moreno L.F."/>
            <person name="Najafzadeh M.J."/>
            <person name="Felipe M.S."/>
            <person name="Teixeira M."/>
            <person name="Sun J."/>
            <person name="Xi L."/>
            <person name="Castro M.A."/>
            <person name="Vicente V.A."/>
        </authorList>
    </citation>
    <scope>NUCLEOTIDE SEQUENCE [LARGE SCALE GENOMIC DNA]</scope>
    <source>
        <strain evidence="2 3">CBS 269.64</strain>
    </source>
</reference>
<dbReference type="AlphaFoldDB" id="A0A178CVF4"/>
<comment type="caution">
    <text evidence="2">The sequence shown here is derived from an EMBL/GenBank/DDBJ whole genome shotgun (WGS) entry which is preliminary data.</text>
</comment>
<evidence type="ECO:0000256" key="1">
    <source>
        <dbReference type="SAM" id="MobiDB-lite"/>
    </source>
</evidence>
<evidence type="ECO:0000313" key="3">
    <source>
        <dbReference type="Proteomes" id="UP000185904"/>
    </source>
</evidence>
<accession>A0A178CVF4</accession>
<feature type="region of interest" description="Disordered" evidence="1">
    <location>
        <begin position="659"/>
        <end position="678"/>
    </location>
</feature>
<feature type="compositionally biased region" description="Basic and acidic residues" evidence="1">
    <location>
        <begin position="177"/>
        <end position="187"/>
    </location>
</feature>
<keyword evidence="3" id="KW-1185">Reference proteome</keyword>
<feature type="region of interest" description="Disordered" evidence="1">
    <location>
        <begin position="117"/>
        <end position="160"/>
    </location>
</feature>
<dbReference type="EMBL" id="LVCJ01000046">
    <property type="protein sequence ID" value="OAL33798.1"/>
    <property type="molecule type" value="Genomic_DNA"/>
</dbReference>
<organism evidence="2 3">
    <name type="scientific">Fonsecaea nubica</name>
    <dbReference type="NCBI Taxonomy" id="856822"/>
    <lineage>
        <taxon>Eukaryota</taxon>
        <taxon>Fungi</taxon>
        <taxon>Dikarya</taxon>
        <taxon>Ascomycota</taxon>
        <taxon>Pezizomycotina</taxon>
        <taxon>Eurotiomycetes</taxon>
        <taxon>Chaetothyriomycetidae</taxon>
        <taxon>Chaetothyriales</taxon>
        <taxon>Herpotrichiellaceae</taxon>
        <taxon>Fonsecaea</taxon>
    </lineage>
</organism>
<feature type="compositionally biased region" description="Low complexity" evidence="1">
    <location>
        <begin position="188"/>
        <end position="198"/>
    </location>
</feature>
<gene>
    <name evidence="2" type="ORF">AYO20_06974</name>
</gene>
<dbReference type="Proteomes" id="UP000185904">
    <property type="component" value="Unassembled WGS sequence"/>
</dbReference>
<feature type="region of interest" description="Disordered" evidence="1">
    <location>
        <begin position="177"/>
        <end position="207"/>
    </location>
</feature>
<protein>
    <submittedName>
        <fullName evidence="2">Uncharacterized protein</fullName>
    </submittedName>
</protein>
<dbReference type="PANTHER" id="PTHR37540">
    <property type="entry name" value="TRANSCRIPTION FACTOR (ACR-2), PUTATIVE-RELATED-RELATED"/>
    <property type="match status" value="1"/>
</dbReference>
<sequence length="678" mass="75531">MRYYLGRQRSIRPTGELDMSPARNPSQNSIVVAHSRPLQAGRGLVITFLVGGGSGFNQHEAYRVQVTGKPARSFGDLSTTAVSQILIICIEALCFPEPAPAPDFRFVDNDALRSVKTKRSETAARRAHAARVAHQRRRERQRQGQETPPTGKRGSVSESENVYLSPPAEFSFIQEKGDEDAGRRRTESSTQQQQEQQAQPPPIRAPNVIDRDLTIIHRNRSPASSAAILDRRLDQTRTDPFNLMGAKDLPRALRHTLDYAFDVYWPANVNSAPTDQSYSLILRRGAAMYPHAFHGLVASAAMFLQRSTQDRRVARACAALVNTNRTKATQLINEELDQLQGAVPSDDLLMAMVAVARGSVAHSRVPPASSISKSPLARAQNLHFYSTQSLDPGYIKAFFDIIDLKGGLTGVETPALATLAEFFDLTVSTLTGQRPKYDWRHPRQPLLTYEIGGLIIDPISAMLLKDLGSGFDKNILLDIRPTLNMVCELVIALDRLIRKAVPEPAMHDLVNARNAIQHALCRIQRRVHPASLEEAIFETTRAALLCFSDMVIFPIPTNTGVRLRLVTELYESLRACEAFEAVSQGFDSFQLWATTMGAIAVMNLPLKDSVLDMLKRLLSRHCWTWDIVKMQLHNFVWWDHMCDELGQTVHREAVGIASFPTPPPGIQPTLTSHRPPDR</sequence>
<dbReference type="PANTHER" id="PTHR37540:SF10">
    <property type="entry name" value="SIGMA-70 REGION 2 FAMILY PROTEIN"/>
    <property type="match status" value="1"/>
</dbReference>
<dbReference type="RefSeq" id="XP_022498810.1">
    <property type="nucleotide sequence ID" value="XM_022645262.1"/>
</dbReference>
<proteinExistence type="predicted"/>
<dbReference type="OrthoDB" id="4143330at2759"/>
<evidence type="ECO:0000313" key="2">
    <source>
        <dbReference type="EMBL" id="OAL33798.1"/>
    </source>
</evidence>
<name>A0A178CVF4_9EURO</name>